<feature type="compositionally biased region" description="Basic and acidic residues" evidence="1">
    <location>
        <begin position="86"/>
        <end position="95"/>
    </location>
</feature>
<evidence type="ECO:0000313" key="3">
    <source>
        <dbReference type="Proteomes" id="UP000283630"/>
    </source>
</evidence>
<dbReference type="Proteomes" id="UP000283630">
    <property type="component" value="Unassembled WGS sequence"/>
</dbReference>
<evidence type="ECO:0000256" key="1">
    <source>
        <dbReference type="SAM" id="MobiDB-lite"/>
    </source>
</evidence>
<dbReference type="AlphaFoldDB" id="A0A412MF67"/>
<dbReference type="RefSeq" id="WP_118145215.1">
    <property type="nucleotide sequence ID" value="NZ_QRWH01000005.1"/>
</dbReference>
<evidence type="ECO:0000313" key="2">
    <source>
        <dbReference type="EMBL" id="RGT09549.1"/>
    </source>
</evidence>
<feature type="compositionally biased region" description="Acidic residues" evidence="1">
    <location>
        <begin position="66"/>
        <end position="79"/>
    </location>
</feature>
<name>A0A412MF67_9FIRM</name>
<organism evidence="2 3">
    <name type="scientific">Dorea formicigenerans</name>
    <dbReference type="NCBI Taxonomy" id="39486"/>
    <lineage>
        <taxon>Bacteria</taxon>
        <taxon>Bacillati</taxon>
        <taxon>Bacillota</taxon>
        <taxon>Clostridia</taxon>
        <taxon>Lachnospirales</taxon>
        <taxon>Lachnospiraceae</taxon>
        <taxon>Dorea</taxon>
    </lineage>
</organism>
<gene>
    <name evidence="2" type="ORF">DWX53_07645</name>
</gene>
<proteinExistence type="predicted"/>
<keyword evidence="2" id="KW-0238">DNA-binding</keyword>
<reference evidence="2 3" key="1">
    <citation type="submission" date="2018-08" db="EMBL/GenBank/DDBJ databases">
        <title>A genome reference for cultivated species of the human gut microbiota.</title>
        <authorList>
            <person name="Zou Y."/>
            <person name="Xue W."/>
            <person name="Luo G."/>
        </authorList>
    </citation>
    <scope>NUCLEOTIDE SEQUENCE [LARGE SCALE GENOMIC DNA]</scope>
    <source>
        <strain evidence="2 3">AF19-4AC</strain>
    </source>
</reference>
<dbReference type="GO" id="GO:0003677">
    <property type="term" value="F:DNA binding"/>
    <property type="evidence" value="ECO:0007669"/>
    <property type="project" value="UniProtKB-KW"/>
</dbReference>
<accession>A0A412MF67</accession>
<comment type="caution">
    <text evidence="2">The sequence shown here is derived from an EMBL/GenBank/DDBJ whole genome shotgun (WGS) entry which is preliminary data.</text>
</comment>
<feature type="region of interest" description="Disordered" evidence="1">
    <location>
        <begin position="57"/>
        <end position="105"/>
    </location>
</feature>
<protein>
    <submittedName>
        <fullName evidence="2">DNA-binding response regulator</fullName>
    </submittedName>
</protein>
<sequence>MYTEMSLKEALKYFMKGRKVLVLNEYDDKSISAERIEDCLPKEAKYLVDVPVVPNPEFEQAVQDMVEPDQNENDAEGDEQLPPPDQPEKKLEKETVAAPGKMSREEKSKIIRPLIKKGLKNKEIAERTGIPLGTVNGLSGPIRKELKNPVKAEMIKSGDNSDRHKCRTCQYRHSDAGGCDYCIHTGKERGCDVEVCDKAVAGARLTKK</sequence>
<dbReference type="EMBL" id="QRWH01000005">
    <property type="protein sequence ID" value="RGT09549.1"/>
    <property type="molecule type" value="Genomic_DNA"/>
</dbReference>